<sequence>MLATPSSSGNPPSEHAQQQPKRKPRKPRGRGLRTTTGCAVCRQRHMKCDEVKPICGPCSKGNRPCVYHAPAKVTCTPSRPQPSPGQPNPASRLSRPVGLSPPRAPQSRLRPGHPAARSAAWLRLPQPQSRPPPVPTTAPSTQPPPSAPSSRPAPPPAQLSFEQPALHVQQLQLQHPHVPPQPQQVQQPAAQFRLPALQHVSQQPGETPQQQAPSRSSLAAAAQVRWDPSVGTPVLREAAREGHAPGEGPVTAPQHISPPLAWTGPEDQLSPQSTLSSNAYSAEIAPLRWFGLLADDADNLHPVGFSEQPLGQRSHTTDESSFSSLRAASFSTQGFHSPAVSVGTPVTSFPPRIASTPGSQPEAPVSSAEVQCWQGPVTLRDHEIPVFKHFVGNLSFWLDLYDPLKHFSGLVPQLAMKNEGLMKAILALSSRHLSIRPGINGETMDRTAAVQYYSETLQYIQGAMRYESFNRSLELLATALIVSKYEMIDGAGSGWERHLKGVFWIQRSQDINGQSGGLKQAVWWSWLRQDVWAAFRERRRCFSFYRPTQPYQLLDQYDIASRAVYLLAQAVNYASDDETKMGEVNLQLRIDRADSLLSMLEEWRMNLTVHFNPLPLNSAEIDSSSPFKPIWINPPGFAAAIQMYHFARILLIVHQPAAGGYREYLAREKELNSGIDTIVGLAMNIDYEPAEVVSTQCLFAAGLYANEMFKREKICELIEKHQRSTGWPVQSLAEELRNEWARTRPP</sequence>
<dbReference type="InterPro" id="IPR036864">
    <property type="entry name" value="Zn2-C6_fun-type_DNA-bd_sf"/>
</dbReference>
<dbReference type="PANTHER" id="PTHR37534">
    <property type="entry name" value="TRANSCRIPTIONAL ACTIVATOR PROTEIN UGA3"/>
    <property type="match status" value="1"/>
</dbReference>
<dbReference type="PANTHER" id="PTHR37534:SF3">
    <property type="entry name" value="ZN(II)2CYS6 TRANSCRIPTION FACTOR (EUROFUNG)"/>
    <property type="match status" value="1"/>
</dbReference>
<dbReference type="SMART" id="SM00066">
    <property type="entry name" value="GAL4"/>
    <property type="match status" value="1"/>
</dbReference>
<dbReference type="AlphaFoldDB" id="A0A1J9RS11"/>
<dbReference type="SUPFAM" id="SSF57701">
    <property type="entry name" value="Zn2/Cys6 DNA-binding domain"/>
    <property type="match status" value="1"/>
</dbReference>
<comment type="subcellular location">
    <subcellularLocation>
        <location evidence="1">Nucleus</location>
    </subcellularLocation>
</comment>
<evidence type="ECO:0000313" key="5">
    <source>
        <dbReference type="EMBL" id="OJD30676.1"/>
    </source>
</evidence>
<evidence type="ECO:0000259" key="4">
    <source>
        <dbReference type="PROSITE" id="PS50048"/>
    </source>
</evidence>
<dbReference type="InterPro" id="IPR021858">
    <property type="entry name" value="Fun_TF"/>
</dbReference>
<dbReference type="Pfam" id="PF00172">
    <property type="entry name" value="Zn_clus"/>
    <property type="match status" value="1"/>
</dbReference>
<keyword evidence="6" id="KW-1185">Reference proteome</keyword>
<feature type="compositionally biased region" description="Pro residues" evidence="3">
    <location>
        <begin position="128"/>
        <end position="157"/>
    </location>
</feature>
<dbReference type="GO" id="GO:0045944">
    <property type="term" value="P:positive regulation of transcription by RNA polymerase II"/>
    <property type="evidence" value="ECO:0007669"/>
    <property type="project" value="TreeGrafter"/>
</dbReference>
<feature type="compositionally biased region" description="Polar residues" evidence="3">
    <location>
        <begin position="1"/>
        <end position="11"/>
    </location>
</feature>
<feature type="domain" description="Zn(2)-C6 fungal-type" evidence="4">
    <location>
        <begin position="37"/>
        <end position="67"/>
    </location>
</feature>
<feature type="region of interest" description="Disordered" evidence="3">
    <location>
        <begin position="1"/>
        <end position="37"/>
    </location>
</feature>
<evidence type="ECO:0000256" key="1">
    <source>
        <dbReference type="ARBA" id="ARBA00004123"/>
    </source>
</evidence>
<accession>A0A1J9RS11</accession>
<evidence type="ECO:0000313" key="6">
    <source>
        <dbReference type="Proteomes" id="UP000183809"/>
    </source>
</evidence>
<dbReference type="GO" id="GO:0005634">
    <property type="term" value="C:nucleus"/>
    <property type="evidence" value="ECO:0007669"/>
    <property type="project" value="UniProtKB-SubCell"/>
</dbReference>
<feature type="region of interest" description="Disordered" evidence="3">
    <location>
        <begin position="72"/>
        <end position="219"/>
    </location>
</feature>
<name>A0A1J9RS11_9PEZI</name>
<dbReference type="GO" id="GO:0000976">
    <property type="term" value="F:transcription cis-regulatory region binding"/>
    <property type="evidence" value="ECO:0007669"/>
    <property type="project" value="TreeGrafter"/>
</dbReference>
<gene>
    <name evidence="5" type="ORF">BKCO1_5700029</name>
</gene>
<dbReference type="RefSeq" id="XP_020126936.1">
    <property type="nucleotide sequence ID" value="XM_020277467.1"/>
</dbReference>
<dbReference type="GO" id="GO:0008270">
    <property type="term" value="F:zinc ion binding"/>
    <property type="evidence" value="ECO:0007669"/>
    <property type="project" value="InterPro"/>
</dbReference>
<dbReference type="InterPro" id="IPR001138">
    <property type="entry name" value="Zn2Cys6_DnaBD"/>
</dbReference>
<proteinExistence type="predicted"/>
<dbReference type="GO" id="GO:0000981">
    <property type="term" value="F:DNA-binding transcription factor activity, RNA polymerase II-specific"/>
    <property type="evidence" value="ECO:0007669"/>
    <property type="project" value="InterPro"/>
</dbReference>
<dbReference type="CDD" id="cd00067">
    <property type="entry name" value="GAL4"/>
    <property type="match status" value="1"/>
</dbReference>
<protein>
    <submittedName>
        <fullName evidence="5">Zn 2cys6 transcription factor</fullName>
    </submittedName>
</protein>
<feature type="compositionally biased region" description="Basic residues" evidence="3">
    <location>
        <begin position="20"/>
        <end position="31"/>
    </location>
</feature>
<evidence type="ECO:0000256" key="3">
    <source>
        <dbReference type="SAM" id="MobiDB-lite"/>
    </source>
</evidence>
<dbReference type="Proteomes" id="UP000183809">
    <property type="component" value="Unassembled WGS sequence"/>
</dbReference>
<dbReference type="EMBL" id="MNUE01000057">
    <property type="protein sequence ID" value="OJD30676.1"/>
    <property type="molecule type" value="Genomic_DNA"/>
</dbReference>
<keyword evidence="2" id="KW-0539">Nucleus</keyword>
<evidence type="ECO:0000256" key="2">
    <source>
        <dbReference type="ARBA" id="ARBA00023242"/>
    </source>
</evidence>
<dbReference type="PROSITE" id="PS50048">
    <property type="entry name" value="ZN2_CY6_FUNGAL_2"/>
    <property type="match status" value="1"/>
</dbReference>
<dbReference type="OrthoDB" id="5319341at2759"/>
<dbReference type="Gene3D" id="4.10.240.10">
    <property type="entry name" value="Zn(2)-C6 fungal-type DNA-binding domain"/>
    <property type="match status" value="1"/>
</dbReference>
<comment type="caution">
    <text evidence="5">The sequence shown here is derived from an EMBL/GenBank/DDBJ whole genome shotgun (WGS) entry which is preliminary data.</text>
</comment>
<organism evidence="5 6">
    <name type="scientific">Diplodia corticola</name>
    <dbReference type="NCBI Taxonomy" id="236234"/>
    <lineage>
        <taxon>Eukaryota</taxon>
        <taxon>Fungi</taxon>
        <taxon>Dikarya</taxon>
        <taxon>Ascomycota</taxon>
        <taxon>Pezizomycotina</taxon>
        <taxon>Dothideomycetes</taxon>
        <taxon>Dothideomycetes incertae sedis</taxon>
        <taxon>Botryosphaeriales</taxon>
        <taxon>Botryosphaeriaceae</taxon>
        <taxon>Diplodia</taxon>
    </lineage>
</organism>
<reference evidence="5 6" key="1">
    <citation type="submission" date="2016-10" db="EMBL/GenBank/DDBJ databases">
        <title>Proteomics and genomics reveal pathogen-plant mechanisms compatible with a hemibiotrophic lifestyle of Diplodia corticola.</title>
        <authorList>
            <person name="Fernandes I."/>
            <person name="De Jonge R."/>
            <person name="Van De Peer Y."/>
            <person name="Devreese B."/>
            <person name="Alves A."/>
            <person name="Esteves A.C."/>
        </authorList>
    </citation>
    <scope>NUCLEOTIDE SEQUENCE [LARGE SCALE GENOMIC DNA]</scope>
    <source>
        <strain evidence="5 6">CBS 112549</strain>
    </source>
</reference>
<feature type="compositionally biased region" description="Polar residues" evidence="3">
    <location>
        <begin position="199"/>
        <end position="217"/>
    </location>
</feature>
<dbReference type="GeneID" id="31017728"/>
<feature type="compositionally biased region" description="Low complexity" evidence="3">
    <location>
        <begin position="158"/>
        <end position="176"/>
    </location>
</feature>
<dbReference type="STRING" id="236234.A0A1J9RS11"/>
<dbReference type="Pfam" id="PF11951">
    <property type="entry name" value="Fungal_trans_2"/>
    <property type="match status" value="1"/>
</dbReference>
<dbReference type="PROSITE" id="PS00463">
    <property type="entry name" value="ZN2_CY6_FUNGAL_1"/>
    <property type="match status" value="1"/>
</dbReference>